<feature type="non-terminal residue" evidence="1">
    <location>
        <position position="1"/>
    </location>
</feature>
<gene>
    <name evidence="1" type="ORF">GMARGA_LOCUS44053</name>
</gene>
<keyword evidence="2" id="KW-1185">Reference proteome</keyword>
<proteinExistence type="predicted"/>
<evidence type="ECO:0000313" key="2">
    <source>
        <dbReference type="Proteomes" id="UP000789901"/>
    </source>
</evidence>
<name>A0ABN7XJ48_GIGMA</name>
<feature type="non-terminal residue" evidence="1">
    <location>
        <position position="200"/>
    </location>
</feature>
<reference evidence="1 2" key="1">
    <citation type="submission" date="2021-06" db="EMBL/GenBank/DDBJ databases">
        <authorList>
            <person name="Kallberg Y."/>
            <person name="Tangrot J."/>
            <person name="Rosling A."/>
        </authorList>
    </citation>
    <scope>NUCLEOTIDE SEQUENCE [LARGE SCALE GENOMIC DNA]</scope>
    <source>
        <strain evidence="1 2">120-4 pot B 10/14</strain>
    </source>
</reference>
<accession>A0ABN7XJ48</accession>
<organism evidence="1 2">
    <name type="scientific">Gigaspora margarita</name>
    <dbReference type="NCBI Taxonomy" id="4874"/>
    <lineage>
        <taxon>Eukaryota</taxon>
        <taxon>Fungi</taxon>
        <taxon>Fungi incertae sedis</taxon>
        <taxon>Mucoromycota</taxon>
        <taxon>Glomeromycotina</taxon>
        <taxon>Glomeromycetes</taxon>
        <taxon>Diversisporales</taxon>
        <taxon>Gigasporaceae</taxon>
        <taxon>Gigaspora</taxon>
    </lineage>
</organism>
<dbReference type="EMBL" id="CAJVQB010147133">
    <property type="protein sequence ID" value="CAG8855232.1"/>
    <property type="molecule type" value="Genomic_DNA"/>
</dbReference>
<dbReference type="Proteomes" id="UP000789901">
    <property type="component" value="Unassembled WGS sequence"/>
</dbReference>
<protein>
    <submittedName>
        <fullName evidence="1">41514_t:CDS:1</fullName>
    </submittedName>
</protein>
<sequence length="200" mass="22407">ILTNATIILTPLLYKYNESFGGIYINVKSNLVFINTIDFSKVPEIKSSPILQEFIHLLNFKPANYSTYQLESTLNSLSELMDSTNPVNIVMGISPVYNLIVIDVSHNDDKVNEAFLNATLQFEHFIFLNYVNDSDDSLTLRSTFDSSSSRLHTKRLIEFYFEGGEGIVTSNNSQPVLSCSAGFSAINVLTLQKFLITSAR</sequence>
<comment type="caution">
    <text evidence="1">The sequence shown here is derived from an EMBL/GenBank/DDBJ whole genome shotgun (WGS) entry which is preliminary data.</text>
</comment>
<evidence type="ECO:0000313" key="1">
    <source>
        <dbReference type="EMBL" id="CAG8855232.1"/>
    </source>
</evidence>